<keyword evidence="2" id="KW-1185">Reference proteome</keyword>
<evidence type="ECO:0000313" key="1">
    <source>
        <dbReference type="EMBL" id="TQS47070.1"/>
    </source>
</evidence>
<proteinExistence type="predicted"/>
<name>A0A545B0G4_9ACTN</name>
<organism evidence="1 2">
    <name type="scientific">Cryptosporangium phraense</name>
    <dbReference type="NCBI Taxonomy" id="2593070"/>
    <lineage>
        <taxon>Bacteria</taxon>
        <taxon>Bacillati</taxon>
        <taxon>Actinomycetota</taxon>
        <taxon>Actinomycetes</taxon>
        <taxon>Cryptosporangiales</taxon>
        <taxon>Cryptosporangiaceae</taxon>
        <taxon>Cryptosporangium</taxon>
    </lineage>
</organism>
<accession>A0A545B0G4</accession>
<reference evidence="1 2" key="1">
    <citation type="submission" date="2019-07" db="EMBL/GenBank/DDBJ databases">
        <title>Cryptosporangium phraense sp. nov., isolated from plant litter.</title>
        <authorList>
            <person name="Suriyachadkun C."/>
        </authorList>
    </citation>
    <scope>NUCLEOTIDE SEQUENCE [LARGE SCALE GENOMIC DNA]</scope>
    <source>
        <strain evidence="1 2">A-T 5661</strain>
    </source>
</reference>
<gene>
    <name evidence="1" type="ORF">FL583_02070</name>
</gene>
<dbReference type="AlphaFoldDB" id="A0A545B0G4"/>
<protein>
    <recommendedName>
        <fullName evidence="3">SRPBCC family protein</fullName>
    </recommendedName>
</protein>
<dbReference type="InParanoid" id="A0A545B0G4"/>
<evidence type="ECO:0008006" key="3">
    <source>
        <dbReference type="Google" id="ProtNLM"/>
    </source>
</evidence>
<dbReference type="RefSeq" id="WP_142702693.1">
    <property type="nucleotide sequence ID" value="NZ_VIRS01000001.1"/>
</dbReference>
<dbReference type="Proteomes" id="UP000317982">
    <property type="component" value="Unassembled WGS sequence"/>
</dbReference>
<sequence>MKLLFEASERVAAPITRVQPLLDEGWALDAFLGRGGPTAYQYIDVDHRDGVVGFQGHWWYRGELSAAPENGTTLLTYRVYNIAPRLAWAVPLANKMFIGYDKQVRSSAAGLARAIEQHLT</sequence>
<evidence type="ECO:0000313" key="2">
    <source>
        <dbReference type="Proteomes" id="UP000317982"/>
    </source>
</evidence>
<dbReference type="OrthoDB" id="2590919at2"/>
<comment type="caution">
    <text evidence="1">The sequence shown here is derived from an EMBL/GenBank/DDBJ whole genome shotgun (WGS) entry which is preliminary data.</text>
</comment>
<dbReference type="EMBL" id="VIRS01000001">
    <property type="protein sequence ID" value="TQS47070.1"/>
    <property type="molecule type" value="Genomic_DNA"/>
</dbReference>